<dbReference type="GO" id="GO:0045944">
    <property type="term" value="P:positive regulation of transcription by RNA polymerase II"/>
    <property type="evidence" value="ECO:0007669"/>
    <property type="project" value="TreeGrafter"/>
</dbReference>
<dbReference type="SMART" id="SM01281">
    <property type="entry name" value="Med12"/>
    <property type="match status" value="1"/>
</dbReference>
<feature type="region of interest" description="Disordered" evidence="8">
    <location>
        <begin position="1"/>
        <end position="44"/>
    </location>
</feature>
<dbReference type="OrthoDB" id="20828at2759"/>
<evidence type="ECO:0000313" key="10">
    <source>
        <dbReference type="EMBL" id="CAD5211747.1"/>
    </source>
</evidence>
<dbReference type="InterPro" id="IPR021990">
    <property type="entry name" value="Mediator_Med12_LCEWAV"/>
</dbReference>
<feature type="compositionally biased region" description="Low complexity" evidence="8">
    <location>
        <begin position="1840"/>
        <end position="1853"/>
    </location>
</feature>
<evidence type="ECO:0000256" key="8">
    <source>
        <dbReference type="SAM" id="MobiDB-lite"/>
    </source>
</evidence>
<feature type="compositionally biased region" description="Polar residues" evidence="8">
    <location>
        <begin position="1958"/>
        <end position="1970"/>
    </location>
</feature>
<dbReference type="SMR" id="A0A7I8XNH5"/>
<evidence type="ECO:0000256" key="7">
    <source>
        <dbReference type="ARBA" id="ARBA00023242"/>
    </source>
</evidence>
<dbReference type="InterPro" id="IPR051647">
    <property type="entry name" value="Mediator_comp_sub12"/>
</dbReference>
<dbReference type="Pfam" id="PF12145">
    <property type="entry name" value="Med12-LCEWAV"/>
    <property type="match status" value="1"/>
</dbReference>
<protein>
    <submittedName>
        <fullName evidence="10">(pine wood nematode) hypothetical protein</fullName>
    </submittedName>
</protein>
<evidence type="ECO:0000256" key="1">
    <source>
        <dbReference type="ARBA" id="ARBA00004123"/>
    </source>
</evidence>
<accession>A0A7I8XNH5</accession>
<dbReference type="EMBL" id="CAJFCV020000001">
    <property type="protein sequence ID" value="CAG9089068.1"/>
    <property type="molecule type" value="Genomic_DNA"/>
</dbReference>
<keyword evidence="5" id="KW-0010">Activator</keyword>
<keyword evidence="4" id="KW-0805">Transcription regulation</keyword>
<reference evidence="10" key="1">
    <citation type="submission" date="2020-09" db="EMBL/GenBank/DDBJ databases">
        <authorList>
            <person name="Kikuchi T."/>
        </authorList>
    </citation>
    <scope>NUCLEOTIDE SEQUENCE</scope>
    <source>
        <strain evidence="10">Ka4C1</strain>
    </source>
</reference>
<dbReference type="GO" id="GO:0016592">
    <property type="term" value="C:mediator complex"/>
    <property type="evidence" value="ECO:0007669"/>
    <property type="project" value="InterPro"/>
</dbReference>
<dbReference type="GO" id="GO:0003713">
    <property type="term" value="F:transcription coactivator activity"/>
    <property type="evidence" value="ECO:0007669"/>
    <property type="project" value="TreeGrafter"/>
</dbReference>
<keyword evidence="3" id="KW-0678">Repressor</keyword>
<name>A0A7I8XNH5_BURXY</name>
<evidence type="ECO:0000256" key="5">
    <source>
        <dbReference type="ARBA" id="ARBA00023159"/>
    </source>
</evidence>
<dbReference type="Pfam" id="PF09497">
    <property type="entry name" value="Med12"/>
    <property type="match status" value="1"/>
</dbReference>
<comment type="caution">
    <text evidence="10">The sequence shown here is derived from an EMBL/GenBank/DDBJ whole genome shotgun (WGS) entry which is preliminary data.</text>
</comment>
<feature type="compositionally biased region" description="Low complexity" evidence="8">
    <location>
        <begin position="1678"/>
        <end position="1692"/>
    </location>
</feature>
<evidence type="ECO:0000256" key="4">
    <source>
        <dbReference type="ARBA" id="ARBA00023015"/>
    </source>
</evidence>
<feature type="region of interest" description="Disordered" evidence="8">
    <location>
        <begin position="592"/>
        <end position="611"/>
    </location>
</feature>
<keyword evidence="6" id="KW-0804">Transcription</keyword>
<comment type="subcellular location">
    <subcellularLocation>
        <location evidence="1">Nucleus</location>
    </subcellularLocation>
</comment>
<evidence type="ECO:0000259" key="9">
    <source>
        <dbReference type="SMART" id="SM01281"/>
    </source>
</evidence>
<feature type="region of interest" description="Disordered" evidence="8">
    <location>
        <begin position="1840"/>
        <end position="1994"/>
    </location>
</feature>
<dbReference type="InterPro" id="IPR019035">
    <property type="entry name" value="Mediator_Med12"/>
</dbReference>
<keyword evidence="7" id="KW-0539">Nucleus</keyword>
<sequence>MSSASTPHVFSIHQVGAEKRPFRKHKMPPDVYPQDPKQEEDSMSTERLRKGFIVQVPACESDSYVAKNAKSLEDALSRASKLIKNVIQQKDEHNKFQLDKKKQKDFTFQGFYNPSAQKDKSNWYDELAKGRGLSALVKKLPSIKKDGLEVLFQSKVPLPRAIWCIKMNQIGMMLQQTQQNRVKKQLDQIKIVASFLKGQLKKLDNPQLSASEITQIYQRWPYYLTLFKNCFEEGVLDRQEFLFELCDLLTEYMNFPLDRPHVFRLLINFTANFVDIAVQNVIVARRFGYICAYRLDKYLKDYERRFGAYSDISEVISEYEHCAAHRVIILTLSGMLRALIIDCPAAFVWNPSDVKSGTPDQLAGSPLDKFSRVEQFLLDCYFPSIPRAKEILKRRLHEIRSRSQNVENKWARESGSQKGFYRIVNLCISVVSALDMFEATAKNSFSNLYKTVFNESFSGSVDAENQMEMVFRIKCCLQWAIISEREGTYRALVVAKLLALRVALSETKNFSPFCGFKLQDLLIDYITHDAPQIDQPNYRKEYGNMIHLFMELQRFGLFCHDSYVRSLLRCGLLNSPIVQKIVELNPGSSFSPTKSIDDLERQDSSTPVKHAEPVGGVISFIPPVDNSPMPVLQKPKCDSPWKERRSSSEDSLDSDEKKEELAWLLPDPAIVQDEHLYLDNPPGLTVHERFLLQLPIEQTEENRECRNQRLCFVYGASAEWDSAKNQLNQISAEISKIWQKKNCYQFKAGSMEFGLKTRAKGGDETSEFRQLTYNDQLVVVGKCVDSFMNAIYEFLDQKTVHIPTAEGLDVICLMMEDCKYISGIVDLAQELIPVLHDVENYIDTFESDYMPGFIASQMAYVLCSYLAAHSDYFFCSKGAPEVVLSLSKTFDQAIRGQGYPQTGWSRSVIQFIWNARTILIDAGLVSSHQLHGLKQDFRRNFYEDIPRSTPETLKYNPELWMDMLDGVKRVFDYELYKLHLPSVEDDHSRYSFVCNVFKKAMELKNDMEKLTELANFCSHVAAQKHIASTLYNCISELCNPSQSKKMFIKEIGVNIDDPSVHYSLSVFILLLAARYCFSVHVLIHTLIYNVVIPTVHDDSPRTIAQNVNGLCLTLRILTGLVTASDRPFQLKAEESRVQKPLGQIRALRMLQINEMDKIIFPLLSAVALLNENVKKDRNNRPLLTAIVKCSLLAMCEEEWVAKRMFWICENDLATETDQKQKKDELFSCQKLKDNSVGQHLLRLALRRRAERKIKNELIICKANSRKSLLEKLLTTMNLWNFNATFFDLRQMIKENNPEPQSKHANQAAVQADILNNEIARCCGELFGKFQMDQPHLLEPPPLPDLKLSHLNCYWLIAPLIKRCPQPENMPANFVNCSVKGKFLKDTATRLENSKREEAKTQKSTYFLNQPPFVNLVLACLEGEEQQGDGLAAALLKQLQELVNRVKEDSTIPHSHSFITEERTDLLLRLNLLGGMFDTLKQSSVDLWALVLFQLLYYNIITPEKDKEHFDSTFDMLSMLVHSTLATTQDADRRNEALRCRSPTYNTVVKKIRKELGERPIPPDLHCLQQLLPIQRRKLADNSAWDLFGYQNQQKTKGSPENKNNRIPVAEFAYPTTATRIDRFPQMAQKSIVQLLQHTHFKDYKMPGIWGCKMDRQQNDVFLQLPEVEHDPDEPIPNPMQQQQYGQPMGQAQHPHPSASFHQPPPQQMPPPNSSMIQNHMGQQMPGQLGNPMSNQMSGAQMGGQIPGAQIGNMPGPNQMGNMPGGQIGNQMPGGPQMGGQMPGGPPMGHQMAGGNMMGQVQGTVPMPTPLGQPSNMPGQDFRSQQPQMPMGMQNPIGMAGRMPMGMGAGTPSQDTPPTPSSGRGGRGRKTTTPTQRGTKRKSKTNLMDLAPDQPQHPTTANFPHAPPTHHAQQQMLQQHQQYTQQQQWQMQQMRMNPQQPQRMPQQNPPPPGPQTMPSAGQMQQGPGMQSETKHQLQDAILRRQRNQQMHQNRP</sequence>
<dbReference type="Proteomes" id="UP000659654">
    <property type="component" value="Unassembled WGS sequence"/>
</dbReference>
<dbReference type="Proteomes" id="UP000582659">
    <property type="component" value="Unassembled WGS sequence"/>
</dbReference>
<evidence type="ECO:0000256" key="2">
    <source>
        <dbReference type="ARBA" id="ARBA00010289"/>
    </source>
</evidence>
<dbReference type="PANTHER" id="PTHR46007">
    <property type="entry name" value="MEDIATOR OF RNA POLYMERASE II TRANSCRIPTION SUBUNIT 12"/>
    <property type="match status" value="1"/>
</dbReference>
<evidence type="ECO:0000256" key="6">
    <source>
        <dbReference type="ARBA" id="ARBA00023163"/>
    </source>
</evidence>
<feature type="compositionally biased region" description="Basic and acidic residues" evidence="8">
    <location>
        <begin position="635"/>
        <end position="656"/>
    </location>
</feature>
<organism evidence="10 11">
    <name type="scientific">Bursaphelenchus xylophilus</name>
    <name type="common">Pinewood nematode worm</name>
    <name type="synonym">Aphelenchoides xylophilus</name>
    <dbReference type="NCBI Taxonomy" id="6326"/>
    <lineage>
        <taxon>Eukaryota</taxon>
        <taxon>Metazoa</taxon>
        <taxon>Ecdysozoa</taxon>
        <taxon>Nematoda</taxon>
        <taxon>Chromadorea</taxon>
        <taxon>Rhabditida</taxon>
        <taxon>Tylenchina</taxon>
        <taxon>Tylenchomorpha</taxon>
        <taxon>Aphelenchoidea</taxon>
        <taxon>Aphelenchoididae</taxon>
        <taxon>Bursaphelenchus</taxon>
    </lineage>
</organism>
<evidence type="ECO:0000313" key="11">
    <source>
        <dbReference type="Proteomes" id="UP000659654"/>
    </source>
</evidence>
<dbReference type="EMBL" id="CAJFDI010000001">
    <property type="protein sequence ID" value="CAD5211747.1"/>
    <property type="molecule type" value="Genomic_DNA"/>
</dbReference>
<feature type="domain" description="Mediator complex subunit Med12" evidence="9">
    <location>
        <begin position="110"/>
        <end position="166"/>
    </location>
</feature>
<comment type="similarity">
    <text evidence="2">Belongs to the Mediator complex subunit 12 family.</text>
</comment>
<feature type="region of interest" description="Disordered" evidence="8">
    <location>
        <begin position="620"/>
        <end position="656"/>
    </location>
</feature>
<proteinExistence type="inferred from homology"/>
<keyword evidence="11" id="KW-1185">Reference proteome</keyword>
<gene>
    <name evidence="10" type="ORF">BXYJ_LOCUS2583</name>
</gene>
<evidence type="ECO:0000256" key="3">
    <source>
        <dbReference type="ARBA" id="ARBA00022491"/>
    </source>
</evidence>
<dbReference type="PANTHER" id="PTHR46007:SF11">
    <property type="entry name" value="MEDIATOR OF RNA POLYMERASE II TRANSCRIPTION SUBUNIT 12"/>
    <property type="match status" value="1"/>
</dbReference>
<feature type="region of interest" description="Disordered" evidence="8">
    <location>
        <begin position="1668"/>
        <end position="1709"/>
    </location>
</feature>
<feature type="compositionally biased region" description="Low complexity" evidence="8">
    <location>
        <begin position="1912"/>
        <end position="1945"/>
    </location>
</feature>